<proteinExistence type="predicted"/>
<organism evidence="1 2">
    <name type="scientific">Hyalomma asiaticum</name>
    <name type="common">Tick</name>
    <dbReference type="NCBI Taxonomy" id="266040"/>
    <lineage>
        <taxon>Eukaryota</taxon>
        <taxon>Metazoa</taxon>
        <taxon>Ecdysozoa</taxon>
        <taxon>Arthropoda</taxon>
        <taxon>Chelicerata</taxon>
        <taxon>Arachnida</taxon>
        <taxon>Acari</taxon>
        <taxon>Parasitiformes</taxon>
        <taxon>Ixodida</taxon>
        <taxon>Ixodoidea</taxon>
        <taxon>Ixodidae</taxon>
        <taxon>Hyalomminae</taxon>
        <taxon>Hyalomma</taxon>
    </lineage>
</organism>
<gene>
    <name evidence="1" type="ORF">HPB50_011901</name>
</gene>
<accession>A0ACB7SEH4</accession>
<reference evidence="1" key="1">
    <citation type="submission" date="2020-05" db="EMBL/GenBank/DDBJ databases">
        <title>Large-scale comparative analyses of tick genomes elucidate their genetic diversity and vector capacities.</title>
        <authorList>
            <person name="Jia N."/>
            <person name="Wang J."/>
            <person name="Shi W."/>
            <person name="Du L."/>
            <person name="Sun Y."/>
            <person name="Zhan W."/>
            <person name="Jiang J."/>
            <person name="Wang Q."/>
            <person name="Zhang B."/>
            <person name="Ji P."/>
            <person name="Sakyi L.B."/>
            <person name="Cui X."/>
            <person name="Yuan T."/>
            <person name="Jiang B."/>
            <person name="Yang W."/>
            <person name="Lam T.T.-Y."/>
            <person name="Chang Q."/>
            <person name="Ding S."/>
            <person name="Wang X."/>
            <person name="Zhu J."/>
            <person name="Ruan X."/>
            <person name="Zhao L."/>
            <person name="Wei J."/>
            <person name="Que T."/>
            <person name="Du C."/>
            <person name="Cheng J."/>
            <person name="Dai P."/>
            <person name="Han X."/>
            <person name="Huang E."/>
            <person name="Gao Y."/>
            <person name="Liu J."/>
            <person name="Shao H."/>
            <person name="Ye R."/>
            <person name="Li L."/>
            <person name="Wei W."/>
            <person name="Wang X."/>
            <person name="Wang C."/>
            <person name="Yang T."/>
            <person name="Huo Q."/>
            <person name="Li W."/>
            <person name="Guo W."/>
            <person name="Chen H."/>
            <person name="Zhou L."/>
            <person name="Ni X."/>
            <person name="Tian J."/>
            <person name="Zhou Y."/>
            <person name="Sheng Y."/>
            <person name="Liu T."/>
            <person name="Pan Y."/>
            <person name="Xia L."/>
            <person name="Li J."/>
            <person name="Zhao F."/>
            <person name="Cao W."/>
        </authorList>
    </citation>
    <scope>NUCLEOTIDE SEQUENCE</scope>
    <source>
        <strain evidence="1">Hyas-2018</strain>
    </source>
</reference>
<dbReference type="EMBL" id="CM023484">
    <property type="protein sequence ID" value="KAH6933085.1"/>
    <property type="molecule type" value="Genomic_DNA"/>
</dbReference>
<evidence type="ECO:0000313" key="1">
    <source>
        <dbReference type="EMBL" id="KAH6933085.1"/>
    </source>
</evidence>
<sequence length="116" mass="13175">MEPPLSLLLLFGFRQVSGVRELFRPSNLYKGETLVNARYVYDVQELEDTISARYNSQVQRISYDAEVQVGLIVRVKQPWLCASPDGIFKAGDKTTLLEIKCPYLRKGNSIIRVHSG</sequence>
<evidence type="ECO:0000313" key="2">
    <source>
        <dbReference type="Proteomes" id="UP000821845"/>
    </source>
</evidence>
<dbReference type="Proteomes" id="UP000821845">
    <property type="component" value="Chromosome 4"/>
</dbReference>
<keyword evidence="2" id="KW-1185">Reference proteome</keyword>
<protein>
    <submittedName>
        <fullName evidence="1">Uncharacterized protein</fullName>
    </submittedName>
</protein>
<name>A0ACB7SEH4_HYAAI</name>
<comment type="caution">
    <text evidence="1">The sequence shown here is derived from an EMBL/GenBank/DDBJ whole genome shotgun (WGS) entry which is preliminary data.</text>
</comment>